<name>A0AAE1CML8_9GAST</name>
<dbReference type="EMBL" id="JAWDGP010007584">
    <property type="protein sequence ID" value="KAK3712358.1"/>
    <property type="molecule type" value="Genomic_DNA"/>
</dbReference>
<comment type="caution">
    <text evidence="2">The sequence shown here is derived from an EMBL/GenBank/DDBJ whole genome shotgun (WGS) entry which is preliminary data.</text>
</comment>
<feature type="region of interest" description="Disordered" evidence="1">
    <location>
        <begin position="1"/>
        <end position="24"/>
    </location>
</feature>
<evidence type="ECO:0000313" key="2">
    <source>
        <dbReference type="EMBL" id="KAK3712358.1"/>
    </source>
</evidence>
<protein>
    <submittedName>
        <fullName evidence="2">Uncharacterized protein</fullName>
    </submittedName>
</protein>
<feature type="region of interest" description="Disordered" evidence="1">
    <location>
        <begin position="210"/>
        <end position="229"/>
    </location>
</feature>
<reference evidence="2" key="1">
    <citation type="journal article" date="2023" name="G3 (Bethesda)">
        <title>A reference genome for the long-term kleptoplast-retaining sea slug Elysia crispata morphotype clarki.</title>
        <authorList>
            <person name="Eastman K.E."/>
            <person name="Pendleton A.L."/>
            <person name="Shaikh M.A."/>
            <person name="Suttiyut T."/>
            <person name="Ogas R."/>
            <person name="Tomko P."/>
            <person name="Gavelis G."/>
            <person name="Widhalm J.R."/>
            <person name="Wisecaver J.H."/>
        </authorList>
    </citation>
    <scope>NUCLEOTIDE SEQUENCE</scope>
    <source>
        <strain evidence="2">ECLA1</strain>
    </source>
</reference>
<proteinExistence type="predicted"/>
<dbReference type="Proteomes" id="UP001283361">
    <property type="component" value="Unassembled WGS sequence"/>
</dbReference>
<evidence type="ECO:0000256" key="1">
    <source>
        <dbReference type="SAM" id="MobiDB-lite"/>
    </source>
</evidence>
<sequence>MMPFHLRSSREHFKSQNDDLQRVEPTEMCEQLSIARSGQPLGRGERRLVEGRPPLMARSPTVPYNSLYFHSTASHGTFSPLSMTLASTSHVSYDIEQKLAVAATRHSGRFAPDFVISPEHDVIRPSTNADTLWAPVSVCLLSRCPALQQPVYLRGICPRIGRCEKASAFAPQRISETRTWLHLAKPAFRACGVKQDIEYHGESVEGQGRVLSEGKRKEKDGETKGGSEIWSIPGRTEEDMRVSCLRVLATGRCIDQPETGHAGLIAMALGQGL</sequence>
<evidence type="ECO:0000313" key="3">
    <source>
        <dbReference type="Proteomes" id="UP001283361"/>
    </source>
</evidence>
<accession>A0AAE1CML8</accession>
<organism evidence="2 3">
    <name type="scientific">Elysia crispata</name>
    <name type="common">lettuce slug</name>
    <dbReference type="NCBI Taxonomy" id="231223"/>
    <lineage>
        <taxon>Eukaryota</taxon>
        <taxon>Metazoa</taxon>
        <taxon>Spiralia</taxon>
        <taxon>Lophotrochozoa</taxon>
        <taxon>Mollusca</taxon>
        <taxon>Gastropoda</taxon>
        <taxon>Heterobranchia</taxon>
        <taxon>Euthyneura</taxon>
        <taxon>Panpulmonata</taxon>
        <taxon>Sacoglossa</taxon>
        <taxon>Placobranchoidea</taxon>
        <taxon>Plakobranchidae</taxon>
        <taxon>Elysia</taxon>
    </lineage>
</organism>
<feature type="compositionally biased region" description="Basic and acidic residues" evidence="1">
    <location>
        <begin position="8"/>
        <end position="24"/>
    </location>
</feature>
<keyword evidence="3" id="KW-1185">Reference proteome</keyword>
<dbReference type="AlphaFoldDB" id="A0AAE1CML8"/>
<gene>
    <name evidence="2" type="ORF">RRG08_002688</name>
</gene>
<feature type="compositionally biased region" description="Basic and acidic residues" evidence="1">
    <location>
        <begin position="212"/>
        <end position="225"/>
    </location>
</feature>